<keyword evidence="1 2" id="KW-0645">Protease</keyword>
<dbReference type="EC" id="3.4.24.-" evidence="2"/>
<dbReference type="SUPFAM" id="SSF55486">
    <property type="entry name" value="Metalloproteases ('zincins'), catalytic domain"/>
    <property type="match status" value="1"/>
</dbReference>
<feature type="binding site" evidence="1">
    <location>
        <position position="173"/>
    </location>
    <ligand>
        <name>Zn(2+)</name>
        <dbReference type="ChEBI" id="CHEBI:29105"/>
        <note>catalytic</note>
    </ligand>
</feature>
<dbReference type="Ensembl" id="ENSLBET00000018453.1">
    <property type="protein sequence ID" value="ENSLBEP00000017469.1"/>
    <property type="gene ID" value="ENSLBEG00000013457.1"/>
</dbReference>
<dbReference type="GO" id="GO:0008270">
    <property type="term" value="F:zinc ion binding"/>
    <property type="evidence" value="ECO:0007669"/>
    <property type="project" value="UniProtKB-UniRule"/>
</dbReference>
<dbReference type="Pfam" id="PF01400">
    <property type="entry name" value="Astacin"/>
    <property type="match status" value="1"/>
</dbReference>
<dbReference type="FunFam" id="3.40.390.10:FF:000038">
    <property type="entry name" value="Metalloendopeptidase"/>
    <property type="match status" value="1"/>
</dbReference>
<feature type="chain" id="PRO_5018380358" description="Metalloendopeptidase" evidence="2">
    <location>
        <begin position="18"/>
        <end position="280"/>
    </location>
</feature>
<dbReference type="AlphaFoldDB" id="A0A3Q3FD25"/>
<feature type="active site" evidence="1">
    <location>
        <position position="174"/>
    </location>
</feature>
<dbReference type="Proteomes" id="UP000261660">
    <property type="component" value="Unplaced"/>
</dbReference>
<keyword evidence="1 2" id="KW-0862">Zinc</keyword>
<keyword evidence="1 2" id="KW-0479">Metal-binding</keyword>
<dbReference type="PANTHER" id="PTHR10127:SF899">
    <property type="entry name" value="ASTACIN-LIKE METALLOENDOPEPTIDASE-RELATED"/>
    <property type="match status" value="1"/>
</dbReference>
<dbReference type="PANTHER" id="PTHR10127">
    <property type="entry name" value="DISCOIDIN, CUB, EGF, LAMININ , AND ZINC METALLOPROTEASE DOMAIN CONTAINING"/>
    <property type="match status" value="1"/>
</dbReference>
<evidence type="ECO:0000313" key="5">
    <source>
        <dbReference type="Proteomes" id="UP000261660"/>
    </source>
</evidence>
<sequence length="280" mass="31587">MMLQAAVVSVLLCSVHSFVIPASFDNTDESSGNSIDDDEFSVSTIIEKANRNIGKNVNDPLVMFGDIAVPTGLQNADPCTSRGCLWPKATDGNVYVPFRISPDYSRRERNIITQALRSFANPTCIRFTPQDQQRDFVDIKSLTGCFSFVGRRGRNQTVSLMRRGCVFTGTIQHEMLHALGFDHEQTRSDRDEHVRILLENVEPGTEGNFRRIRTNNLNTPYDYNSVMHYSRFAFSRNGRPTIIPIPDENAVIGRASVMSPIDIQRVNILYRCSNQEEMAD</sequence>
<dbReference type="GeneTree" id="ENSGT00940000161051"/>
<dbReference type="PROSITE" id="PS51864">
    <property type="entry name" value="ASTACIN"/>
    <property type="match status" value="1"/>
</dbReference>
<proteinExistence type="predicted"/>
<dbReference type="InterPro" id="IPR024079">
    <property type="entry name" value="MetalloPept_cat_dom_sf"/>
</dbReference>
<keyword evidence="1 2" id="KW-0482">Metalloprotease</keyword>
<comment type="caution">
    <text evidence="1">Lacks conserved residue(s) required for the propagation of feature annotation.</text>
</comment>
<protein>
    <recommendedName>
        <fullName evidence="2">Metalloendopeptidase</fullName>
        <ecNumber evidence="2">3.4.24.-</ecNumber>
    </recommendedName>
</protein>
<reference evidence="4" key="1">
    <citation type="submission" date="2025-08" db="UniProtKB">
        <authorList>
            <consortium name="Ensembl"/>
        </authorList>
    </citation>
    <scope>IDENTIFICATION</scope>
</reference>
<dbReference type="SMART" id="SM00235">
    <property type="entry name" value="ZnMc"/>
    <property type="match status" value="1"/>
</dbReference>
<dbReference type="Gene3D" id="3.40.390.10">
    <property type="entry name" value="Collagenase (Catalytic Domain)"/>
    <property type="match status" value="1"/>
</dbReference>
<feature type="binding site" evidence="1">
    <location>
        <position position="183"/>
    </location>
    <ligand>
        <name>Zn(2+)</name>
        <dbReference type="ChEBI" id="CHEBI:29105"/>
        <note>catalytic</note>
    </ligand>
</feature>
<organism evidence="4 5">
    <name type="scientific">Labrus bergylta</name>
    <name type="common">ballan wrasse</name>
    <dbReference type="NCBI Taxonomy" id="56723"/>
    <lineage>
        <taxon>Eukaryota</taxon>
        <taxon>Metazoa</taxon>
        <taxon>Chordata</taxon>
        <taxon>Craniata</taxon>
        <taxon>Vertebrata</taxon>
        <taxon>Euteleostomi</taxon>
        <taxon>Actinopterygii</taxon>
        <taxon>Neopterygii</taxon>
        <taxon>Teleostei</taxon>
        <taxon>Neoteleostei</taxon>
        <taxon>Acanthomorphata</taxon>
        <taxon>Eupercaria</taxon>
        <taxon>Labriformes</taxon>
        <taxon>Labridae</taxon>
        <taxon>Labrus</taxon>
    </lineage>
</organism>
<dbReference type="PRINTS" id="PR00480">
    <property type="entry name" value="ASTACIN"/>
</dbReference>
<dbReference type="InterPro" id="IPR001506">
    <property type="entry name" value="Peptidase_M12A"/>
</dbReference>
<reference evidence="4" key="2">
    <citation type="submission" date="2025-09" db="UniProtKB">
        <authorList>
            <consortium name="Ensembl"/>
        </authorList>
    </citation>
    <scope>IDENTIFICATION</scope>
</reference>
<name>A0A3Q3FD25_9LABR</name>
<feature type="signal peptide" evidence="2">
    <location>
        <begin position="1"/>
        <end position="17"/>
    </location>
</feature>
<evidence type="ECO:0000256" key="2">
    <source>
        <dbReference type="RuleBase" id="RU361183"/>
    </source>
</evidence>
<feature type="domain" description="Peptidase M12A" evidence="3">
    <location>
        <begin position="75"/>
        <end position="273"/>
    </location>
</feature>
<keyword evidence="2" id="KW-0732">Signal</keyword>
<comment type="cofactor">
    <cofactor evidence="1 2">
        <name>Zn(2+)</name>
        <dbReference type="ChEBI" id="CHEBI:29105"/>
    </cofactor>
    <text evidence="1 2">Binds 1 zinc ion per subunit.</text>
</comment>
<keyword evidence="1 2" id="KW-0378">Hydrolase</keyword>
<evidence type="ECO:0000259" key="3">
    <source>
        <dbReference type="PROSITE" id="PS51864"/>
    </source>
</evidence>
<accession>A0A3Q3FD25</accession>
<dbReference type="GO" id="GO:0006508">
    <property type="term" value="P:proteolysis"/>
    <property type="evidence" value="ECO:0007669"/>
    <property type="project" value="UniProtKB-KW"/>
</dbReference>
<dbReference type="GO" id="GO:0004222">
    <property type="term" value="F:metalloendopeptidase activity"/>
    <property type="evidence" value="ECO:0007669"/>
    <property type="project" value="UniProtKB-UniRule"/>
</dbReference>
<evidence type="ECO:0000256" key="1">
    <source>
        <dbReference type="PROSITE-ProRule" id="PRU01211"/>
    </source>
</evidence>
<feature type="binding site" evidence="1">
    <location>
        <position position="177"/>
    </location>
    <ligand>
        <name>Zn(2+)</name>
        <dbReference type="ChEBI" id="CHEBI:29105"/>
        <note>catalytic</note>
    </ligand>
</feature>
<evidence type="ECO:0000313" key="4">
    <source>
        <dbReference type="Ensembl" id="ENSLBEP00000017469.1"/>
    </source>
</evidence>
<dbReference type="InterPro" id="IPR006026">
    <property type="entry name" value="Peptidase_Metallo"/>
</dbReference>
<keyword evidence="5" id="KW-1185">Reference proteome</keyword>